<name>A0ABR9N1G0_9MICO</name>
<dbReference type="SUPFAM" id="SSF53756">
    <property type="entry name" value="UDP-Glycosyltransferase/glycogen phosphorylase"/>
    <property type="match status" value="1"/>
</dbReference>
<dbReference type="RefSeq" id="WP_192863679.1">
    <property type="nucleotide sequence ID" value="NZ_JADAQT010000097.1"/>
</dbReference>
<reference evidence="2 3" key="1">
    <citation type="submission" date="2020-10" db="EMBL/GenBank/DDBJ databases">
        <title>Myceligenerans pegani sp. nov., an endophytic actinomycete isolated from Peganum harmala L. in Xinjiang, China.</title>
        <authorList>
            <person name="Xin L."/>
        </authorList>
    </citation>
    <scope>NUCLEOTIDE SEQUENCE [LARGE SCALE GENOMIC DNA]</scope>
    <source>
        <strain evidence="2 3">TRM65318</strain>
    </source>
</reference>
<accession>A0ABR9N1G0</accession>
<dbReference type="Gene3D" id="3.40.50.2000">
    <property type="entry name" value="Glycogen Phosphorylase B"/>
    <property type="match status" value="1"/>
</dbReference>
<evidence type="ECO:0000313" key="2">
    <source>
        <dbReference type="EMBL" id="MBE1877121.1"/>
    </source>
</evidence>
<gene>
    <name evidence="2" type="ORF">IHE71_15610</name>
</gene>
<dbReference type="InterPro" id="IPR029044">
    <property type="entry name" value="Nucleotide-diphossugar_trans"/>
</dbReference>
<protein>
    <submittedName>
        <fullName evidence="2">Glycosyltransferase</fullName>
    </submittedName>
</protein>
<dbReference type="Gene3D" id="3.90.550.10">
    <property type="entry name" value="Spore Coat Polysaccharide Biosynthesis Protein SpsA, Chain A"/>
    <property type="match status" value="1"/>
</dbReference>
<dbReference type="SUPFAM" id="SSF53448">
    <property type="entry name" value="Nucleotide-diphospho-sugar transferases"/>
    <property type="match status" value="1"/>
</dbReference>
<keyword evidence="3" id="KW-1185">Reference proteome</keyword>
<dbReference type="CDD" id="cd00761">
    <property type="entry name" value="Glyco_tranf_GTA_type"/>
    <property type="match status" value="1"/>
</dbReference>
<organism evidence="2 3">
    <name type="scientific">Myceligenerans pegani</name>
    <dbReference type="NCBI Taxonomy" id="2776917"/>
    <lineage>
        <taxon>Bacteria</taxon>
        <taxon>Bacillati</taxon>
        <taxon>Actinomycetota</taxon>
        <taxon>Actinomycetes</taxon>
        <taxon>Micrococcales</taxon>
        <taxon>Promicromonosporaceae</taxon>
        <taxon>Myceligenerans</taxon>
    </lineage>
</organism>
<sequence>MRQFVLRALAVVGSAAVLAALVASALRSGDWADPLLGLVALGVAATGLMNRRVLWAVRGEQRKQTSYLRAADARSSALVDIVRRGGPGSSAQGSRTIDRLGPDNEYARRVAAAGPGLIETFALQNRSERARDVLARAASGHRFDATSLVVAVKLALKRPHVRWAKSLLSSLAPRPLASLAKVIAQQELRPTDRHDAIVLYRAVVRGRHASALDRHNRLVFLELLAESGRSAELGSMIRTFDLDAVDAVQGNLLRANALRTSRAAETPEAAATDAADDWIAQVNEVFRADGLETIAVRPGDGPLMDRIVCRASTDVADGPLVTVIMPTFDPDERIETAIRSVLDQSYRNLEVLLMDDCSPPEGAARLDLIAEQDPRVTVVHLPENRGSYKARNVALEAYASGEFVTVHDDDDWSHPRKIERQVQHLLEHPDVPANMSMLSRATPDLMFTRINNNPVFTQPNFSSLMIRRSVLETLGYWDVVNRSADAEMRDRIAAWSGEPVPAVGIAPASFLRVRSASLTAGEIFKGYVDPRRTWYQRLTRAAHAERLAAGEPLWVGPDVRDDRPFAAPVGLLGGRDRLGVVETDVVYATDFRFPGGNSSVAVREITALVDNGYRVGLVQMDSPLLGPRNVLHPDVIVLLSAGRVQALSLLDQVRAPLSIVRHPSVLQYVNPVRSSIDTARVLVVANHPPYETGLTGSVYDISTAVSNAAAVFGVTPSVAPESGLIRELLGEMVDPGQLISFDWNGIVQSEGGRLRHAEPGRPFVIGRHSRDQALKWPSREVIKQVYPIDGSRDVRVLGGAASAAERLGKPAEHWTVWPFGSRDVAEFLDELDFWVYFHAPELFESFGMATAEAMAAGLVVVLPEYMEPTFGDGAVYCAPDEVQQTLDRLWADPEAYAAQSARALEFAQSRFAAKAFIDRVEAVGERPVAAL</sequence>
<dbReference type="EMBL" id="JADAQT010000097">
    <property type="protein sequence ID" value="MBE1877121.1"/>
    <property type="molecule type" value="Genomic_DNA"/>
</dbReference>
<dbReference type="Proteomes" id="UP000625527">
    <property type="component" value="Unassembled WGS sequence"/>
</dbReference>
<evidence type="ECO:0000259" key="1">
    <source>
        <dbReference type="Pfam" id="PF00535"/>
    </source>
</evidence>
<comment type="caution">
    <text evidence="2">The sequence shown here is derived from an EMBL/GenBank/DDBJ whole genome shotgun (WGS) entry which is preliminary data.</text>
</comment>
<dbReference type="Pfam" id="PF00535">
    <property type="entry name" value="Glycos_transf_2"/>
    <property type="match status" value="1"/>
</dbReference>
<evidence type="ECO:0000313" key="3">
    <source>
        <dbReference type="Proteomes" id="UP000625527"/>
    </source>
</evidence>
<dbReference type="PANTHER" id="PTHR22916:SF3">
    <property type="entry name" value="UDP-GLCNAC:BETAGAL BETA-1,3-N-ACETYLGLUCOSAMINYLTRANSFERASE-LIKE PROTEIN 1"/>
    <property type="match status" value="1"/>
</dbReference>
<feature type="domain" description="Glycosyltransferase 2-like" evidence="1">
    <location>
        <begin position="322"/>
        <end position="430"/>
    </location>
</feature>
<dbReference type="InterPro" id="IPR001173">
    <property type="entry name" value="Glyco_trans_2-like"/>
</dbReference>
<dbReference type="PANTHER" id="PTHR22916">
    <property type="entry name" value="GLYCOSYLTRANSFERASE"/>
    <property type="match status" value="1"/>
</dbReference>
<proteinExistence type="predicted"/>